<evidence type="ECO:0000256" key="5">
    <source>
        <dbReference type="ARBA" id="ARBA00032268"/>
    </source>
</evidence>
<evidence type="ECO:0000256" key="6">
    <source>
        <dbReference type="SAM" id="SignalP"/>
    </source>
</evidence>
<comment type="similarity">
    <text evidence="2">Belongs to the transglycosylase family. IsaA subfamily.</text>
</comment>
<gene>
    <name evidence="8" type="ORF">NXS11_09295</name>
</gene>
<dbReference type="EMBL" id="JANUXY010000010">
    <property type="protein sequence ID" value="MCS4487081.1"/>
    <property type="molecule type" value="Genomic_DNA"/>
</dbReference>
<dbReference type="SUPFAM" id="SSF53955">
    <property type="entry name" value="Lysozyme-like"/>
    <property type="match status" value="1"/>
</dbReference>
<reference evidence="8 9" key="1">
    <citation type="journal article" date="2023" name="Int. J. Syst. Evol. Microbiol.">
        <title>Streptococcus sciuri sp. nov., Staphylococcus marylandisciuri sp. nov. and Staphylococcus americanisciuri sp. nov., isolated from faeces of eastern grey squirrel (Sciurus carolinensis).</title>
        <authorList>
            <person name="Volokhov D.V."/>
            <person name="Zagorodnyaya T.A."/>
            <person name="Furtak V.A."/>
            <person name="Nattanmai G."/>
            <person name="Randall L."/>
            <person name="Jose S."/>
            <person name="Gao Y."/>
            <person name="Eisenberg T."/>
            <person name="Delmonte P."/>
            <person name="Blom J."/>
            <person name="Mitchell K.K."/>
        </authorList>
    </citation>
    <scope>NUCLEOTIDE SEQUENCE [LARGE SCALE GENOMIC DNA]</scope>
    <source>
        <strain evidence="8 9">GRT3</strain>
    </source>
</reference>
<dbReference type="InterPro" id="IPR023346">
    <property type="entry name" value="Lysozyme-like_dom_sf"/>
</dbReference>
<proteinExistence type="inferred from homology"/>
<dbReference type="Gene3D" id="1.10.530.10">
    <property type="match status" value="1"/>
</dbReference>
<keyword evidence="6" id="KW-0732">Signal</keyword>
<keyword evidence="9" id="KW-1185">Reference proteome</keyword>
<comment type="function">
    <text evidence="1">Is able to cleave peptidoglycan.</text>
</comment>
<keyword evidence="4" id="KW-0326">Glycosidase</keyword>
<feature type="domain" description="Transglycosylase SLT" evidence="7">
    <location>
        <begin position="168"/>
        <end position="209"/>
    </location>
</feature>
<feature type="chain" id="PRO_5045996041" description="Probable transglycosylase IsaA" evidence="6">
    <location>
        <begin position="29"/>
        <end position="238"/>
    </location>
</feature>
<dbReference type="RefSeq" id="WP_259200726.1">
    <property type="nucleotide sequence ID" value="NZ_JANUXY010000010.1"/>
</dbReference>
<evidence type="ECO:0000256" key="1">
    <source>
        <dbReference type="ARBA" id="ARBA00003270"/>
    </source>
</evidence>
<name>A0ABT2F3N0_9STAP</name>
<evidence type="ECO:0000256" key="3">
    <source>
        <dbReference type="ARBA" id="ARBA00014134"/>
    </source>
</evidence>
<feature type="signal peptide" evidence="6">
    <location>
        <begin position="1"/>
        <end position="28"/>
    </location>
</feature>
<accession>A0ABT2F3N0</accession>
<protein>
    <recommendedName>
        <fullName evidence="3">Probable transglycosylase IsaA</fullName>
    </recommendedName>
    <alternativeName>
        <fullName evidence="5">Immunodominant staphylococcal antigen A</fullName>
    </alternativeName>
</protein>
<dbReference type="Pfam" id="PF01464">
    <property type="entry name" value="SLT"/>
    <property type="match status" value="1"/>
</dbReference>
<keyword evidence="4" id="KW-0378">Hydrolase</keyword>
<evidence type="ECO:0000256" key="2">
    <source>
        <dbReference type="ARBA" id="ARBA00006406"/>
    </source>
</evidence>
<evidence type="ECO:0000256" key="4">
    <source>
        <dbReference type="ARBA" id="ARBA00023295"/>
    </source>
</evidence>
<organism evidence="8 9">
    <name type="scientific">Staphylococcus americanisciuri</name>
    <dbReference type="NCBI Taxonomy" id="2973940"/>
    <lineage>
        <taxon>Bacteria</taxon>
        <taxon>Bacillati</taxon>
        <taxon>Bacillota</taxon>
        <taxon>Bacilli</taxon>
        <taxon>Bacillales</taxon>
        <taxon>Staphylococcaceae</taxon>
        <taxon>Staphylococcus</taxon>
    </lineage>
</organism>
<dbReference type="Proteomes" id="UP001205609">
    <property type="component" value="Unassembled WGS sequence"/>
</dbReference>
<sequence>MKKTLLASSLALAIGATGVATHTTDAHAAEEQINKAELAQLALNNDASLSEHAIHAGAYDYKFTLDGVNYHFWSDGVYFGYEYNANGTTSIVQPTAIADVNNVAMTQSEYNNASYVQTQQQSYSYQPATQAAPSYNYNYNTSQTSYSGGSVRLANGNTAGAYGSRAAQDMAARTGVSASTWEAIIARESNGQLNAYNPSGASGLFQTMPGWGPTNTYDQQIAAAMRAYNAQGLSAWGF</sequence>
<evidence type="ECO:0000313" key="9">
    <source>
        <dbReference type="Proteomes" id="UP001205609"/>
    </source>
</evidence>
<evidence type="ECO:0000259" key="7">
    <source>
        <dbReference type="Pfam" id="PF01464"/>
    </source>
</evidence>
<dbReference type="InterPro" id="IPR008258">
    <property type="entry name" value="Transglycosylase_SLT_dom_1"/>
</dbReference>
<evidence type="ECO:0000313" key="8">
    <source>
        <dbReference type="EMBL" id="MCS4487081.1"/>
    </source>
</evidence>
<comment type="caution">
    <text evidence="8">The sequence shown here is derived from an EMBL/GenBank/DDBJ whole genome shotgun (WGS) entry which is preliminary data.</text>
</comment>